<dbReference type="InterPro" id="IPR038765">
    <property type="entry name" value="Papain-like_cys_pep_sf"/>
</dbReference>
<proteinExistence type="predicted"/>
<name>D0NQ75_PHYIT</name>
<dbReference type="AlphaFoldDB" id="D0NQ75"/>
<gene>
    <name evidence="1" type="ORF">PITG_15230</name>
</gene>
<dbReference type="EMBL" id="DS028152">
    <property type="protein sequence ID" value="EEY62807.1"/>
    <property type="molecule type" value="Genomic_DNA"/>
</dbReference>
<organism evidence="1 2">
    <name type="scientific">Phytophthora infestans (strain T30-4)</name>
    <name type="common">Potato late blight agent</name>
    <dbReference type="NCBI Taxonomy" id="403677"/>
    <lineage>
        <taxon>Eukaryota</taxon>
        <taxon>Sar</taxon>
        <taxon>Stramenopiles</taxon>
        <taxon>Oomycota</taxon>
        <taxon>Peronosporomycetes</taxon>
        <taxon>Peronosporales</taxon>
        <taxon>Peronosporaceae</taxon>
        <taxon>Phytophthora</taxon>
    </lineage>
</organism>
<keyword evidence="2" id="KW-1185">Reference proteome</keyword>
<dbReference type="Proteomes" id="UP000006643">
    <property type="component" value="Unassembled WGS sequence"/>
</dbReference>
<dbReference type="OrthoDB" id="108785at2759"/>
<sequence>MKLLWNMQAACREASWPYAAVNGFGFDLTYSDLFRFRDYSWLNDNALRAFTVYLARYKNNITMMLPPTDEETAKQKDSDSCGIFVCRFFWSCVSDAAPSDVSAKGLTKLRWSMLHAILKMKRK</sequence>
<evidence type="ECO:0000313" key="1">
    <source>
        <dbReference type="EMBL" id="EEY62807.1"/>
    </source>
</evidence>
<dbReference type="SUPFAM" id="SSF54001">
    <property type="entry name" value="Cysteine proteinases"/>
    <property type="match status" value="1"/>
</dbReference>
<dbReference type="KEGG" id="pif:PITG_15230"/>
<dbReference type="RefSeq" id="XP_002898682.1">
    <property type="nucleotide sequence ID" value="XM_002898636.1"/>
</dbReference>
<dbReference type="HOGENOM" id="CLU_2019741_0_0_1"/>
<evidence type="ECO:0008006" key="3">
    <source>
        <dbReference type="Google" id="ProtNLM"/>
    </source>
</evidence>
<dbReference type="VEuPathDB" id="FungiDB:PITG_15230"/>
<accession>D0NQ75</accession>
<dbReference type="Gene3D" id="1.10.418.20">
    <property type="match status" value="1"/>
</dbReference>
<protein>
    <recommendedName>
        <fullName evidence="3">Ubiquitin-like protease family profile domain-containing protein</fullName>
    </recommendedName>
</protein>
<dbReference type="InParanoid" id="D0NQ75"/>
<evidence type="ECO:0000313" key="2">
    <source>
        <dbReference type="Proteomes" id="UP000006643"/>
    </source>
</evidence>
<reference evidence="2" key="1">
    <citation type="journal article" date="2009" name="Nature">
        <title>Genome sequence and analysis of the Irish potato famine pathogen Phytophthora infestans.</title>
        <authorList>
            <consortium name="The Broad Institute Genome Sequencing Platform"/>
            <person name="Haas B.J."/>
            <person name="Kamoun S."/>
            <person name="Zody M.C."/>
            <person name="Jiang R.H."/>
            <person name="Handsaker R.E."/>
            <person name="Cano L.M."/>
            <person name="Grabherr M."/>
            <person name="Kodira C.D."/>
            <person name="Raffaele S."/>
            <person name="Torto-Alalibo T."/>
            <person name="Bozkurt T.O."/>
            <person name="Ah-Fong A.M."/>
            <person name="Alvarado L."/>
            <person name="Anderson V.L."/>
            <person name="Armstrong M.R."/>
            <person name="Avrova A."/>
            <person name="Baxter L."/>
            <person name="Beynon J."/>
            <person name="Boevink P.C."/>
            <person name="Bollmann S.R."/>
            <person name="Bos J.I."/>
            <person name="Bulone V."/>
            <person name="Cai G."/>
            <person name="Cakir C."/>
            <person name="Carrington J.C."/>
            <person name="Chawner M."/>
            <person name="Conti L."/>
            <person name="Costanzo S."/>
            <person name="Ewan R."/>
            <person name="Fahlgren N."/>
            <person name="Fischbach M.A."/>
            <person name="Fugelstad J."/>
            <person name="Gilroy E.M."/>
            <person name="Gnerre S."/>
            <person name="Green P.J."/>
            <person name="Grenville-Briggs L.J."/>
            <person name="Griffith J."/>
            <person name="Grunwald N.J."/>
            <person name="Horn K."/>
            <person name="Horner N.R."/>
            <person name="Hu C.H."/>
            <person name="Huitema E."/>
            <person name="Jeong D.H."/>
            <person name="Jones A.M."/>
            <person name="Jones J.D."/>
            <person name="Jones R.W."/>
            <person name="Karlsson E.K."/>
            <person name="Kunjeti S.G."/>
            <person name="Lamour K."/>
            <person name="Liu Z."/>
            <person name="Ma L."/>
            <person name="Maclean D."/>
            <person name="Chibucos M.C."/>
            <person name="McDonald H."/>
            <person name="McWalters J."/>
            <person name="Meijer H.J."/>
            <person name="Morgan W."/>
            <person name="Morris P.F."/>
            <person name="Munro C.A."/>
            <person name="O'Neill K."/>
            <person name="Ospina-Giraldo M."/>
            <person name="Pinzon A."/>
            <person name="Pritchard L."/>
            <person name="Ramsahoye B."/>
            <person name="Ren Q."/>
            <person name="Restrepo S."/>
            <person name="Roy S."/>
            <person name="Sadanandom A."/>
            <person name="Savidor A."/>
            <person name="Schornack S."/>
            <person name="Schwartz D.C."/>
            <person name="Schumann U.D."/>
            <person name="Schwessinger B."/>
            <person name="Seyer L."/>
            <person name="Sharpe T."/>
            <person name="Silvar C."/>
            <person name="Song J."/>
            <person name="Studholme D.J."/>
            <person name="Sykes S."/>
            <person name="Thines M."/>
            <person name="van de Vondervoort P.J."/>
            <person name="Phuntumart V."/>
            <person name="Wawra S."/>
            <person name="Weide R."/>
            <person name="Win J."/>
            <person name="Young C."/>
            <person name="Zhou S."/>
            <person name="Fry W."/>
            <person name="Meyers B.C."/>
            <person name="van West P."/>
            <person name="Ristaino J."/>
            <person name="Govers F."/>
            <person name="Birch P.R."/>
            <person name="Whisson S.C."/>
            <person name="Judelson H.S."/>
            <person name="Nusbaum C."/>
        </authorList>
    </citation>
    <scope>NUCLEOTIDE SEQUENCE [LARGE SCALE GENOMIC DNA]</scope>
    <source>
        <strain evidence="2">T30-4</strain>
    </source>
</reference>
<dbReference type="GeneID" id="9479049"/>